<proteinExistence type="predicted"/>
<name>A0ABP8TX07_9ACTN</name>
<dbReference type="EMBL" id="BAABHJ010000040">
    <property type="protein sequence ID" value="GAA4618576.1"/>
    <property type="molecule type" value="Genomic_DNA"/>
</dbReference>
<feature type="transmembrane region" description="Helical" evidence="2">
    <location>
        <begin position="99"/>
        <end position="120"/>
    </location>
</feature>
<sequence length="228" mass="24748">MDETRRDTDGTRRDTDGTRRDTDETWRDLDEAWRDSEGNRRDSDETLASATREPGDVVPYAAPERSRDGVTLRFGPGVPPEVAKKWSGSGRRRRLGRRIVGGLLTLGVAVLAGLVVWWLLRGGPGVTVTSVSVSAPTSVQSCDTTVRLVGTIRTNGGYGDVRYRWRRSDGQVSGVLSESVRKGQHSVQVPLRWTVRGDGTLHAVATLEIVQSGGPGLRASGAFDYVCG</sequence>
<keyword evidence="2" id="KW-1133">Transmembrane helix</keyword>
<feature type="compositionally biased region" description="Basic and acidic residues" evidence="1">
    <location>
        <begin position="1"/>
        <end position="44"/>
    </location>
</feature>
<evidence type="ECO:0008006" key="5">
    <source>
        <dbReference type="Google" id="ProtNLM"/>
    </source>
</evidence>
<keyword evidence="2" id="KW-0812">Transmembrane</keyword>
<dbReference type="Proteomes" id="UP001500212">
    <property type="component" value="Unassembled WGS sequence"/>
</dbReference>
<dbReference type="RefSeq" id="WP_345366778.1">
    <property type="nucleotide sequence ID" value="NZ_BAABHJ010000040.1"/>
</dbReference>
<reference evidence="4" key="1">
    <citation type="journal article" date="2019" name="Int. J. Syst. Evol. Microbiol.">
        <title>The Global Catalogue of Microorganisms (GCM) 10K type strain sequencing project: providing services to taxonomists for standard genome sequencing and annotation.</title>
        <authorList>
            <consortium name="The Broad Institute Genomics Platform"/>
            <consortium name="The Broad Institute Genome Sequencing Center for Infectious Disease"/>
            <person name="Wu L."/>
            <person name="Ma J."/>
        </authorList>
    </citation>
    <scope>NUCLEOTIDE SEQUENCE [LARGE SCALE GENOMIC DNA]</scope>
    <source>
        <strain evidence="4">JCM 17938</strain>
    </source>
</reference>
<comment type="caution">
    <text evidence="3">The sequence shown here is derived from an EMBL/GenBank/DDBJ whole genome shotgun (WGS) entry which is preliminary data.</text>
</comment>
<evidence type="ECO:0000313" key="3">
    <source>
        <dbReference type="EMBL" id="GAA4618576.1"/>
    </source>
</evidence>
<feature type="region of interest" description="Disordered" evidence="1">
    <location>
        <begin position="1"/>
        <end position="57"/>
    </location>
</feature>
<keyword evidence="4" id="KW-1185">Reference proteome</keyword>
<accession>A0ABP8TX07</accession>
<evidence type="ECO:0000256" key="2">
    <source>
        <dbReference type="SAM" id="Phobius"/>
    </source>
</evidence>
<organism evidence="3 4">
    <name type="scientific">Actinoallomurus liliacearum</name>
    <dbReference type="NCBI Taxonomy" id="1080073"/>
    <lineage>
        <taxon>Bacteria</taxon>
        <taxon>Bacillati</taxon>
        <taxon>Actinomycetota</taxon>
        <taxon>Actinomycetes</taxon>
        <taxon>Streptosporangiales</taxon>
        <taxon>Thermomonosporaceae</taxon>
        <taxon>Actinoallomurus</taxon>
    </lineage>
</organism>
<keyword evidence="2" id="KW-0472">Membrane</keyword>
<evidence type="ECO:0000256" key="1">
    <source>
        <dbReference type="SAM" id="MobiDB-lite"/>
    </source>
</evidence>
<protein>
    <recommendedName>
        <fullName evidence="5">Ig-like domain-containing protein</fullName>
    </recommendedName>
</protein>
<gene>
    <name evidence="3" type="ORF">GCM10023195_83590</name>
</gene>
<evidence type="ECO:0000313" key="4">
    <source>
        <dbReference type="Proteomes" id="UP001500212"/>
    </source>
</evidence>